<dbReference type="PATRIC" id="fig|1068978.7.peg.3851"/>
<sequence>MHPAIDLFASGARRDELLLAPAELTVMTEVRRATEQFLNRLRATRSNAEFVARVSATLSVPAAA</sequence>
<dbReference type="RefSeq" id="WP_017982528.1">
    <property type="nucleotide sequence ID" value="NZ_AQUL01000001.1"/>
</dbReference>
<protein>
    <submittedName>
        <fullName evidence="1">Transcription termination factor Rho</fullName>
    </submittedName>
</protein>
<evidence type="ECO:0000313" key="2">
    <source>
        <dbReference type="Proteomes" id="UP000062973"/>
    </source>
</evidence>
<accession>A0A076MYB9</accession>
<dbReference type="EMBL" id="CP009110">
    <property type="protein sequence ID" value="AIJ23695.1"/>
    <property type="molecule type" value="Genomic_DNA"/>
</dbReference>
<dbReference type="InterPro" id="IPR027417">
    <property type="entry name" value="P-loop_NTPase"/>
</dbReference>
<proteinExistence type="predicted"/>
<organism evidence="1 2">
    <name type="scientific">Amycolatopsis methanolica 239</name>
    <dbReference type="NCBI Taxonomy" id="1068978"/>
    <lineage>
        <taxon>Bacteria</taxon>
        <taxon>Bacillati</taxon>
        <taxon>Actinomycetota</taxon>
        <taxon>Actinomycetes</taxon>
        <taxon>Pseudonocardiales</taxon>
        <taxon>Pseudonocardiaceae</taxon>
        <taxon>Amycolatopsis</taxon>
        <taxon>Amycolatopsis methanolica group</taxon>
    </lineage>
</organism>
<dbReference type="KEGG" id="amq:AMETH_3603"/>
<dbReference type="HOGENOM" id="CLU_2857800_0_0_11"/>
<gene>
    <name evidence="1" type="ORF">AMETH_3603</name>
</gene>
<dbReference type="STRING" id="1068978.AMETH_3603"/>
<reference evidence="1 2" key="1">
    <citation type="submission" date="2014-07" db="EMBL/GenBank/DDBJ databases">
        <title>Whole Genome Sequence of the Amycolatopsis methanolica 239.</title>
        <authorList>
            <person name="Tang B."/>
        </authorList>
    </citation>
    <scope>NUCLEOTIDE SEQUENCE [LARGE SCALE GENOMIC DNA]</scope>
    <source>
        <strain evidence="1 2">239</strain>
    </source>
</reference>
<name>A0A076MYB9_AMYME</name>
<evidence type="ECO:0000313" key="1">
    <source>
        <dbReference type="EMBL" id="AIJ23695.1"/>
    </source>
</evidence>
<dbReference type="Proteomes" id="UP000062973">
    <property type="component" value="Chromosome"/>
</dbReference>
<keyword evidence="2" id="KW-1185">Reference proteome</keyword>
<dbReference type="eggNOG" id="COG1158">
    <property type="taxonomic scope" value="Bacteria"/>
</dbReference>
<dbReference type="Gene3D" id="3.40.50.300">
    <property type="entry name" value="P-loop containing nucleotide triphosphate hydrolases"/>
    <property type="match status" value="1"/>
</dbReference>
<dbReference type="AlphaFoldDB" id="A0A076MYB9"/>